<organism evidence="1 2">
    <name type="scientific">Racocetra persica</name>
    <dbReference type="NCBI Taxonomy" id="160502"/>
    <lineage>
        <taxon>Eukaryota</taxon>
        <taxon>Fungi</taxon>
        <taxon>Fungi incertae sedis</taxon>
        <taxon>Mucoromycota</taxon>
        <taxon>Glomeromycotina</taxon>
        <taxon>Glomeromycetes</taxon>
        <taxon>Diversisporales</taxon>
        <taxon>Gigasporaceae</taxon>
        <taxon>Racocetra</taxon>
    </lineage>
</organism>
<evidence type="ECO:0000313" key="2">
    <source>
        <dbReference type="Proteomes" id="UP000789920"/>
    </source>
</evidence>
<dbReference type="Proteomes" id="UP000789920">
    <property type="component" value="Unassembled WGS sequence"/>
</dbReference>
<proteinExistence type="predicted"/>
<reference evidence="1" key="1">
    <citation type="submission" date="2021-06" db="EMBL/GenBank/DDBJ databases">
        <authorList>
            <person name="Kallberg Y."/>
            <person name="Tangrot J."/>
            <person name="Rosling A."/>
        </authorList>
    </citation>
    <scope>NUCLEOTIDE SEQUENCE</scope>
    <source>
        <strain evidence="1">MA461A</strain>
    </source>
</reference>
<protein>
    <submittedName>
        <fullName evidence="1">29017_t:CDS:1</fullName>
    </submittedName>
</protein>
<gene>
    <name evidence="1" type="ORF">RPERSI_LOCUS26041</name>
</gene>
<name>A0ACA9S252_9GLOM</name>
<accession>A0ACA9S252</accession>
<keyword evidence="2" id="KW-1185">Reference proteome</keyword>
<sequence>INIDDYDDPGNINRTKSISIKTIANLKRRSSIRKSSLKLKGSKRISQMEDGSSSRKAFAMSETSPRSTSPRSFEMGETSPRSTSPRSFEMGESPRSFETSPRRSIETGETSSRKSFEMSEDDEKETTNTSRLGLPVVYPEHIVEVVHQDYVYNGEYVTYGNTSNGGNIQSNPVKEDTE</sequence>
<evidence type="ECO:0000313" key="1">
    <source>
        <dbReference type="EMBL" id="CAG8823538.1"/>
    </source>
</evidence>
<comment type="caution">
    <text evidence="1">The sequence shown here is derived from an EMBL/GenBank/DDBJ whole genome shotgun (WGS) entry which is preliminary data.</text>
</comment>
<dbReference type="EMBL" id="CAJVQC010087681">
    <property type="protein sequence ID" value="CAG8823538.1"/>
    <property type="molecule type" value="Genomic_DNA"/>
</dbReference>
<feature type="non-terminal residue" evidence="1">
    <location>
        <position position="1"/>
    </location>
</feature>